<feature type="domain" description="DUF6536" evidence="3">
    <location>
        <begin position="94"/>
        <end position="248"/>
    </location>
</feature>
<organism evidence="4 5">
    <name type="scientific">Clonostachys solani</name>
    <dbReference type="NCBI Taxonomy" id="160281"/>
    <lineage>
        <taxon>Eukaryota</taxon>
        <taxon>Fungi</taxon>
        <taxon>Dikarya</taxon>
        <taxon>Ascomycota</taxon>
        <taxon>Pezizomycotina</taxon>
        <taxon>Sordariomycetes</taxon>
        <taxon>Hypocreomycetidae</taxon>
        <taxon>Hypocreales</taxon>
        <taxon>Bionectriaceae</taxon>
        <taxon>Clonostachys</taxon>
    </lineage>
</organism>
<feature type="transmembrane region" description="Helical" evidence="2">
    <location>
        <begin position="511"/>
        <end position="534"/>
    </location>
</feature>
<dbReference type="OrthoDB" id="5429634at2759"/>
<sequence length="779" mass="85939">MYHHGQSPLKGSYISLDTLDRQEEMRGHTYEDTPGEASISPLSPLIRHVGSRLEFSERSSSEYAARETPGHPDSDCQNGNQSKTGSRRRMPTGWRLGTMLAAALTFVIFLINTILAVVFTSSVRQSGYSGSIAPVRTGDCGAIKSLATGTHILINIVSTLLLGASNYCMQTVSAPTRQNVDKAHARGKWLDIGIPSVRNLRYIEKRRLLIWLCLGLSSVPLHFVYNSVFIVSTTNHLYRILLVNESFIKGEPFYKDNWSPSEPGLVQSLQFIQEAVQNDEYEKLAPDDCIKAYAKSVVYDRANVVVVLDPTEDCHEFKNLTIFSYEGSTMHCEPPMNSSIYASLLYTASFTDITGTTDWFSWICSLHSDEAYRSRQPKCSDGAWKNQMSPATWAIGTARVEYCLSQKPKDQCQLNVALNLIYVVVCFNAVKFVVIVFLALSNLVNREPLVTIGDAVASFIDSQERATKGMCLLSSAEVHASQKLDENQEIPAVVYKPQNSRCSAAVSLRRWLLASILIFVALAILIGLLGYGAYDLTERFSRGDGQSMWDLGIGTINPYTVIGWNLPRLGEASVIVTVLVSNLPQVLLSFLYLNLNGLITSMAGAIEWSKYGQGTQRPLRVSFPKGSQRSTFFLQLPYRYSIPMLSLSVLMHYMVSQSLFVVQVFDKLTGLPGYDADYPGVDKAITVPAYSPMAIILTIIIVGVTFFGIVGLGRVRLRDGLPVTRNSSLVISAACHPLEGTSSMDAVKWGVGLTAEDQVGHCSFSNHEVGFPEEGKAYS</sequence>
<feature type="transmembrane region" description="Helical" evidence="2">
    <location>
        <begin position="208"/>
        <end position="225"/>
    </location>
</feature>
<dbReference type="AlphaFoldDB" id="A0A9N9ZGU9"/>
<keyword evidence="2" id="KW-0472">Membrane</keyword>
<keyword evidence="2" id="KW-1133">Transmembrane helix</keyword>
<feature type="region of interest" description="Disordered" evidence="1">
    <location>
        <begin position="57"/>
        <end position="90"/>
    </location>
</feature>
<feature type="transmembrane region" description="Helical" evidence="2">
    <location>
        <begin position="572"/>
        <end position="593"/>
    </location>
</feature>
<feature type="transmembrane region" description="Helical" evidence="2">
    <location>
        <begin position="644"/>
        <end position="665"/>
    </location>
</feature>
<evidence type="ECO:0000313" key="5">
    <source>
        <dbReference type="Proteomes" id="UP000775872"/>
    </source>
</evidence>
<feature type="transmembrane region" description="Helical" evidence="2">
    <location>
        <begin position="689"/>
        <end position="712"/>
    </location>
</feature>
<evidence type="ECO:0000256" key="1">
    <source>
        <dbReference type="SAM" id="MobiDB-lite"/>
    </source>
</evidence>
<name>A0A9N9ZGU9_9HYPO</name>
<dbReference type="Proteomes" id="UP000775872">
    <property type="component" value="Unassembled WGS sequence"/>
</dbReference>
<proteinExistence type="predicted"/>
<dbReference type="PANTHER" id="PTHR35395">
    <property type="entry name" value="DUF6536 DOMAIN-CONTAINING PROTEIN"/>
    <property type="match status" value="1"/>
</dbReference>
<feature type="transmembrane region" description="Helical" evidence="2">
    <location>
        <begin position="96"/>
        <end position="119"/>
    </location>
</feature>
<comment type="caution">
    <text evidence="4">The sequence shown here is derived from an EMBL/GenBank/DDBJ whole genome shotgun (WGS) entry which is preliminary data.</text>
</comment>
<feature type="transmembrane region" description="Helical" evidence="2">
    <location>
        <begin position="416"/>
        <end position="440"/>
    </location>
</feature>
<dbReference type="Pfam" id="PF20163">
    <property type="entry name" value="DUF6536"/>
    <property type="match status" value="1"/>
</dbReference>
<gene>
    <name evidence="4" type="ORF">CSOL1703_00017425</name>
</gene>
<evidence type="ECO:0000259" key="3">
    <source>
        <dbReference type="Pfam" id="PF20163"/>
    </source>
</evidence>
<feature type="compositionally biased region" description="Polar residues" evidence="1">
    <location>
        <begin position="75"/>
        <end position="84"/>
    </location>
</feature>
<dbReference type="EMBL" id="CABFOC020000056">
    <property type="protein sequence ID" value="CAH0055323.1"/>
    <property type="molecule type" value="Genomic_DNA"/>
</dbReference>
<reference evidence="4 5" key="2">
    <citation type="submission" date="2021-10" db="EMBL/GenBank/DDBJ databases">
        <authorList>
            <person name="Piombo E."/>
        </authorList>
    </citation>
    <scope>NUCLEOTIDE SEQUENCE [LARGE SCALE GENOMIC DNA]</scope>
</reference>
<evidence type="ECO:0000256" key="2">
    <source>
        <dbReference type="SAM" id="Phobius"/>
    </source>
</evidence>
<feature type="compositionally biased region" description="Basic and acidic residues" evidence="1">
    <location>
        <begin position="57"/>
        <end position="74"/>
    </location>
</feature>
<feature type="transmembrane region" description="Helical" evidence="2">
    <location>
        <begin position="152"/>
        <end position="169"/>
    </location>
</feature>
<dbReference type="InterPro" id="IPR046623">
    <property type="entry name" value="DUF6536"/>
</dbReference>
<evidence type="ECO:0000313" key="4">
    <source>
        <dbReference type="EMBL" id="CAH0055323.1"/>
    </source>
</evidence>
<accession>A0A9N9ZGU9</accession>
<protein>
    <recommendedName>
        <fullName evidence="3">DUF6536 domain-containing protein</fullName>
    </recommendedName>
</protein>
<dbReference type="PANTHER" id="PTHR35395:SF1">
    <property type="entry name" value="DUF6536 DOMAIN-CONTAINING PROTEIN"/>
    <property type="match status" value="1"/>
</dbReference>
<keyword evidence="2" id="KW-0812">Transmembrane</keyword>
<keyword evidence="5" id="KW-1185">Reference proteome</keyword>
<reference evidence="5" key="1">
    <citation type="submission" date="2019-06" db="EMBL/GenBank/DDBJ databases">
        <authorList>
            <person name="Broberg M."/>
        </authorList>
    </citation>
    <scope>NUCLEOTIDE SEQUENCE [LARGE SCALE GENOMIC DNA]</scope>
</reference>